<comment type="caution">
    <text evidence="9">The sequence shown here is derived from an EMBL/GenBank/DDBJ whole genome shotgun (WGS) entry which is preliminary data.</text>
</comment>
<dbReference type="FunFam" id="2.40.420.20:FF:000003">
    <property type="entry name" value="Cation efflux system protein cusB"/>
    <property type="match status" value="1"/>
</dbReference>
<feature type="domain" description="CusB-like barrel-sandwich hybrid" evidence="6">
    <location>
        <begin position="94"/>
        <end position="204"/>
    </location>
</feature>
<name>A0A4Q9TIB6_9GAMM</name>
<dbReference type="SUPFAM" id="SSF111369">
    <property type="entry name" value="HlyD-like secretion proteins"/>
    <property type="match status" value="1"/>
</dbReference>
<evidence type="ECO:0000256" key="2">
    <source>
        <dbReference type="ARBA" id="ARBA00022448"/>
    </source>
</evidence>
<proteinExistence type="inferred from homology"/>
<accession>A0A4Q9TIB6</accession>
<keyword evidence="3" id="KW-0732">Signal</keyword>
<evidence type="ECO:0000259" key="7">
    <source>
        <dbReference type="Pfam" id="PF25954"/>
    </source>
</evidence>
<dbReference type="InterPro" id="IPR006143">
    <property type="entry name" value="RND_pump_MFP"/>
</dbReference>
<dbReference type="InterPro" id="IPR058792">
    <property type="entry name" value="Beta-barrel_RND_2"/>
</dbReference>
<evidence type="ECO:0000256" key="1">
    <source>
        <dbReference type="ARBA" id="ARBA00009477"/>
    </source>
</evidence>
<dbReference type="GO" id="GO:0016020">
    <property type="term" value="C:membrane"/>
    <property type="evidence" value="ECO:0007669"/>
    <property type="project" value="InterPro"/>
</dbReference>
<dbReference type="EMBL" id="SHMB01000003">
    <property type="protein sequence ID" value="TAA30116.1"/>
    <property type="molecule type" value="Genomic_DNA"/>
</dbReference>
<dbReference type="Pfam" id="PF19335">
    <property type="entry name" value="HMBD"/>
    <property type="match status" value="1"/>
</dbReference>
<evidence type="ECO:0000259" key="6">
    <source>
        <dbReference type="Pfam" id="PF25919"/>
    </source>
</evidence>
<dbReference type="Gene3D" id="2.40.30.170">
    <property type="match status" value="1"/>
</dbReference>
<comment type="similarity">
    <text evidence="1">Belongs to the membrane fusion protein (MFP) (TC 8.A.1) family.</text>
</comment>
<dbReference type="GO" id="GO:0060003">
    <property type="term" value="P:copper ion export"/>
    <property type="evidence" value="ECO:0007669"/>
    <property type="project" value="TreeGrafter"/>
</dbReference>
<dbReference type="GO" id="GO:0022857">
    <property type="term" value="F:transmembrane transporter activity"/>
    <property type="evidence" value="ECO:0007669"/>
    <property type="project" value="InterPro"/>
</dbReference>
<gene>
    <name evidence="9" type="ORF">EA661_10160</name>
</gene>
<dbReference type="InterPro" id="IPR058790">
    <property type="entry name" value="BSH_CusB"/>
</dbReference>
<dbReference type="NCBIfam" id="TIGR01730">
    <property type="entry name" value="RND_mfp"/>
    <property type="match status" value="1"/>
</dbReference>
<dbReference type="Pfam" id="PF25919">
    <property type="entry name" value="BSH_CusB"/>
    <property type="match status" value="1"/>
</dbReference>
<evidence type="ECO:0000313" key="10">
    <source>
        <dbReference type="Proteomes" id="UP000291286"/>
    </source>
</evidence>
<feature type="domain" description="Heavy metal binding" evidence="5">
    <location>
        <begin position="16"/>
        <end position="43"/>
    </location>
</feature>
<dbReference type="InterPro" id="IPR051909">
    <property type="entry name" value="MFP_Cation_Efflux"/>
</dbReference>
<dbReference type="AlphaFoldDB" id="A0A4Q9TIB6"/>
<dbReference type="InterPro" id="IPR058649">
    <property type="entry name" value="CzcB_C"/>
</dbReference>
<dbReference type="GO" id="GO:0030288">
    <property type="term" value="C:outer membrane-bounded periplasmic space"/>
    <property type="evidence" value="ECO:0007669"/>
    <property type="project" value="TreeGrafter"/>
</dbReference>
<feature type="domain" description="CusB-like beta-barrel" evidence="7">
    <location>
        <begin position="209"/>
        <end position="284"/>
    </location>
</feature>
<accession>A0A4Q8LKF8</accession>
<keyword evidence="4" id="KW-0406">Ion transport</keyword>
<dbReference type="Gene3D" id="2.40.420.20">
    <property type="match status" value="1"/>
</dbReference>
<keyword evidence="2" id="KW-0813">Transport</keyword>
<dbReference type="GO" id="GO:0015679">
    <property type="term" value="P:plasma membrane copper ion transport"/>
    <property type="evidence" value="ECO:0007669"/>
    <property type="project" value="TreeGrafter"/>
</dbReference>
<dbReference type="PANTHER" id="PTHR30097">
    <property type="entry name" value="CATION EFFLUX SYSTEM PROTEIN CUSB"/>
    <property type="match status" value="1"/>
</dbReference>
<evidence type="ECO:0000259" key="8">
    <source>
        <dbReference type="Pfam" id="PF25975"/>
    </source>
</evidence>
<dbReference type="FunFam" id="2.40.30.170:FF:000010">
    <property type="entry name" value="Efflux RND transporter periplasmic adaptor subunit"/>
    <property type="match status" value="1"/>
</dbReference>
<dbReference type="InterPro" id="IPR045800">
    <property type="entry name" value="HMBD"/>
</dbReference>
<dbReference type="Pfam" id="PF25975">
    <property type="entry name" value="CzcB_C"/>
    <property type="match status" value="1"/>
</dbReference>
<dbReference type="Pfam" id="PF25954">
    <property type="entry name" value="Beta-barrel_RND_2"/>
    <property type="match status" value="1"/>
</dbReference>
<evidence type="ECO:0000259" key="5">
    <source>
        <dbReference type="Pfam" id="PF19335"/>
    </source>
</evidence>
<reference evidence="9 10" key="1">
    <citation type="submission" date="2019-02" db="EMBL/GenBank/DDBJ databases">
        <title>WGS of Pseudoxanthomonas species novum from clinical isolates.</title>
        <authorList>
            <person name="Bernier A.-M."/>
            <person name="Bernard K."/>
            <person name="Vachon A."/>
        </authorList>
    </citation>
    <scope>NUCLEOTIDE SEQUENCE [LARGE SCALE GENOMIC DNA]</scope>
    <source>
        <strain evidence="9 10">NML171202</strain>
    </source>
</reference>
<feature type="domain" description="CzcB-like C-terminal circularly permuted SH3-like" evidence="8">
    <location>
        <begin position="307"/>
        <end position="351"/>
    </location>
</feature>
<protein>
    <submittedName>
        <fullName evidence="9">Efflux RND transporter periplasmic adaptor subunit</fullName>
    </submittedName>
</protein>
<dbReference type="GO" id="GO:0046914">
    <property type="term" value="F:transition metal ion binding"/>
    <property type="evidence" value="ECO:0007669"/>
    <property type="project" value="TreeGrafter"/>
</dbReference>
<evidence type="ECO:0000313" key="9">
    <source>
        <dbReference type="EMBL" id="TAA30116.1"/>
    </source>
</evidence>
<evidence type="ECO:0000256" key="4">
    <source>
        <dbReference type="ARBA" id="ARBA00023065"/>
    </source>
</evidence>
<organism evidence="9 10">
    <name type="scientific">Pseudoxanthomonas winnipegensis</name>
    <dbReference type="NCBI Taxonomy" id="2480810"/>
    <lineage>
        <taxon>Bacteria</taxon>
        <taxon>Pseudomonadati</taxon>
        <taxon>Pseudomonadota</taxon>
        <taxon>Gammaproteobacteria</taxon>
        <taxon>Lysobacterales</taxon>
        <taxon>Lysobacteraceae</taxon>
        <taxon>Pseudoxanthomonas</taxon>
    </lineage>
</organism>
<evidence type="ECO:0000256" key="3">
    <source>
        <dbReference type="ARBA" id="ARBA00022729"/>
    </source>
</evidence>
<dbReference type="PANTHER" id="PTHR30097:SF15">
    <property type="entry name" value="CATION EFFLUX SYSTEM PROTEIN CUSB"/>
    <property type="match status" value="1"/>
</dbReference>
<dbReference type="Proteomes" id="UP000291286">
    <property type="component" value="Unassembled WGS sequence"/>
</dbReference>
<sequence>MSPTNATTSGERKPLYWYDPMVPDQHFDKPGKSPFMDMQLLPKYADEASAGGVAIAPGVQQNLGLRTAVVKRGQLASDIRVPGTLGWDLRQERIVSARVDAIVEHQFVKTPFEAVRAGQPLASLIAPVWSTALAEAQALRQADSASARALQSAASQRLHALGMPSGAARSGRIVLSSPVDGVVSEIGVREGQSAPIGTLLFRINGNRSLWLEAAVPQAVIAGIETTTPVEASVDARPGETFRGRVESVLPQIDAGSRTQRVRIVLDNPEGTLAPGMSAQVSLRPTAPVEQPLVPSETLIGMGAQARVIVQDDKGAFHPVAVRTGRSADGMTEVVSGLRGGEKVVVSGQFLIDSEASLSGALERLNAGDKAESPGRQP</sequence>
<dbReference type="Gene3D" id="2.40.50.100">
    <property type="match status" value="1"/>
</dbReference>